<dbReference type="EMBL" id="LCWV01000069">
    <property type="protein sequence ID" value="PWI64352.1"/>
    <property type="molecule type" value="Genomic_DNA"/>
</dbReference>
<organism evidence="1 2">
    <name type="scientific">Purpureocillium lilacinum</name>
    <name type="common">Paecilomyces lilacinus</name>
    <dbReference type="NCBI Taxonomy" id="33203"/>
    <lineage>
        <taxon>Eukaryota</taxon>
        <taxon>Fungi</taxon>
        <taxon>Dikarya</taxon>
        <taxon>Ascomycota</taxon>
        <taxon>Pezizomycotina</taxon>
        <taxon>Sordariomycetes</taxon>
        <taxon>Hypocreomycetidae</taxon>
        <taxon>Hypocreales</taxon>
        <taxon>Ophiocordycipitaceae</taxon>
        <taxon>Purpureocillium</taxon>
    </lineage>
</organism>
<accession>A0A2U3DQ25</accession>
<comment type="caution">
    <text evidence="1">The sequence shown here is derived from an EMBL/GenBank/DDBJ whole genome shotgun (WGS) entry which is preliminary data.</text>
</comment>
<dbReference type="Proteomes" id="UP000245956">
    <property type="component" value="Unassembled WGS sequence"/>
</dbReference>
<sequence>MLLALPQLPRGAGPDLSPNAKGVFNFTVTVSGWRANWDMSTIALAVPPRTRHHILVWLSGQGPRNLSSRGALFELTSTSSLPHQLSAGLQRDNLGGNVTLQQVRSPAQLSTFVVSEIYFGRALLYHDVDFSTLDITSSLPSFVR</sequence>
<protein>
    <submittedName>
        <fullName evidence="1">Uncharacterized protein</fullName>
    </submittedName>
</protein>
<gene>
    <name evidence="1" type="ORF">PCL_10548</name>
</gene>
<dbReference type="AlphaFoldDB" id="A0A2U3DQ25"/>
<evidence type="ECO:0000313" key="2">
    <source>
        <dbReference type="Proteomes" id="UP000245956"/>
    </source>
</evidence>
<reference evidence="1 2" key="1">
    <citation type="journal article" date="2016" name="Front. Microbiol.">
        <title>Genome and transcriptome sequences reveal the specific parasitism of the nematophagous Purpureocillium lilacinum 36-1.</title>
        <authorList>
            <person name="Xie J."/>
            <person name="Li S."/>
            <person name="Mo C."/>
            <person name="Xiao X."/>
            <person name="Peng D."/>
            <person name="Wang G."/>
            <person name="Xiao Y."/>
        </authorList>
    </citation>
    <scope>NUCLEOTIDE SEQUENCE [LARGE SCALE GENOMIC DNA]</scope>
    <source>
        <strain evidence="1 2">36-1</strain>
    </source>
</reference>
<proteinExistence type="predicted"/>
<evidence type="ECO:0000313" key="1">
    <source>
        <dbReference type="EMBL" id="PWI64352.1"/>
    </source>
</evidence>
<name>A0A2U3DQ25_PURLI</name>